<protein>
    <submittedName>
        <fullName evidence="2">Uncharacterized protein</fullName>
    </submittedName>
</protein>
<accession>A0AAV7QCN0</accession>
<gene>
    <name evidence="2" type="ORF">NDU88_003397</name>
</gene>
<dbReference type="Proteomes" id="UP001066276">
    <property type="component" value="Chromosome 6"/>
</dbReference>
<evidence type="ECO:0000256" key="1">
    <source>
        <dbReference type="SAM" id="MobiDB-lite"/>
    </source>
</evidence>
<sequence>MHGSSPAVPPSFRIQRVSPPSWWGGPGSTPASSQPSRGPSTAAPLHNPGHGVRVTAGGLRSAPGQHRLQVSGLRPPGRAGRLHDCRLSRAQPSPPRYSDSGASRLFFILGGRRPVSHSADALPQGVQGPQPPPGSSHCLVCLPPSLAAVSAPGAHQQLGILHLTSGSSAVPEGPPRGIHDLTAPRDLLNYQCSDLNLRPPSAILAPGGYSQLSCLRFGGAAGGSITELSAVSGSLGSGMTEYPPNRHTLCEVDEETGCVKKYQEELK</sequence>
<dbReference type="EMBL" id="JANPWB010000010">
    <property type="protein sequence ID" value="KAJ1136984.1"/>
    <property type="molecule type" value="Genomic_DNA"/>
</dbReference>
<dbReference type="AlphaFoldDB" id="A0AAV7QCN0"/>
<name>A0AAV7QCN0_PLEWA</name>
<proteinExistence type="predicted"/>
<evidence type="ECO:0000313" key="2">
    <source>
        <dbReference type="EMBL" id="KAJ1136984.1"/>
    </source>
</evidence>
<organism evidence="2 3">
    <name type="scientific">Pleurodeles waltl</name>
    <name type="common">Iberian ribbed newt</name>
    <dbReference type="NCBI Taxonomy" id="8319"/>
    <lineage>
        <taxon>Eukaryota</taxon>
        <taxon>Metazoa</taxon>
        <taxon>Chordata</taxon>
        <taxon>Craniata</taxon>
        <taxon>Vertebrata</taxon>
        <taxon>Euteleostomi</taxon>
        <taxon>Amphibia</taxon>
        <taxon>Batrachia</taxon>
        <taxon>Caudata</taxon>
        <taxon>Salamandroidea</taxon>
        <taxon>Salamandridae</taxon>
        <taxon>Pleurodelinae</taxon>
        <taxon>Pleurodeles</taxon>
    </lineage>
</organism>
<reference evidence="2" key="1">
    <citation type="journal article" date="2022" name="bioRxiv">
        <title>Sequencing and chromosome-scale assembly of the giantPleurodeles waltlgenome.</title>
        <authorList>
            <person name="Brown T."/>
            <person name="Elewa A."/>
            <person name="Iarovenko S."/>
            <person name="Subramanian E."/>
            <person name="Araus A.J."/>
            <person name="Petzold A."/>
            <person name="Susuki M."/>
            <person name="Suzuki K.-i.T."/>
            <person name="Hayashi T."/>
            <person name="Toyoda A."/>
            <person name="Oliveira C."/>
            <person name="Osipova E."/>
            <person name="Leigh N.D."/>
            <person name="Simon A."/>
            <person name="Yun M.H."/>
        </authorList>
    </citation>
    <scope>NUCLEOTIDE SEQUENCE</scope>
    <source>
        <strain evidence="2">20211129_DDA</strain>
        <tissue evidence="2">Liver</tissue>
    </source>
</reference>
<feature type="compositionally biased region" description="Polar residues" evidence="1">
    <location>
        <begin position="29"/>
        <end position="39"/>
    </location>
</feature>
<evidence type="ECO:0000313" key="3">
    <source>
        <dbReference type="Proteomes" id="UP001066276"/>
    </source>
</evidence>
<feature type="region of interest" description="Disordered" evidence="1">
    <location>
        <begin position="1"/>
        <end position="82"/>
    </location>
</feature>
<keyword evidence="3" id="KW-1185">Reference proteome</keyword>
<comment type="caution">
    <text evidence="2">The sequence shown here is derived from an EMBL/GenBank/DDBJ whole genome shotgun (WGS) entry which is preliminary data.</text>
</comment>